<evidence type="ECO:0008006" key="6">
    <source>
        <dbReference type="Google" id="ProtNLM"/>
    </source>
</evidence>
<organism evidence="4 5">
    <name type="scientific">Trypanosoma cruzi</name>
    <dbReference type="NCBI Taxonomy" id="5693"/>
    <lineage>
        <taxon>Eukaryota</taxon>
        <taxon>Discoba</taxon>
        <taxon>Euglenozoa</taxon>
        <taxon>Kinetoplastea</taxon>
        <taxon>Metakinetoplastina</taxon>
        <taxon>Trypanosomatida</taxon>
        <taxon>Trypanosomatidae</taxon>
        <taxon>Trypanosoma</taxon>
        <taxon>Schizotrypanum</taxon>
    </lineage>
</organism>
<evidence type="ECO:0000313" key="4">
    <source>
        <dbReference type="EMBL" id="KAF5221146.1"/>
    </source>
</evidence>
<dbReference type="EMBL" id="JABDHM010000041">
    <property type="protein sequence ID" value="KAF5221146.1"/>
    <property type="molecule type" value="Genomic_DNA"/>
</dbReference>
<feature type="compositionally biased region" description="Basic and acidic residues" evidence="3">
    <location>
        <begin position="49"/>
        <end position="58"/>
    </location>
</feature>
<dbReference type="PANTHER" id="PTHR46423:SF1">
    <property type="entry name" value="RNA POLYMERASE II-ASSOCIATED PROTEIN 3"/>
    <property type="match status" value="1"/>
</dbReference>
<evidence type="ECO:0000256" key="2">
    <source>
        <dbReference type="SAM" id="Coils"/>
    </source>
</evidence>
<dbReference type="AlphaFoldDB" id="A0A7J6Y415"/>
<dbReference type="GO" id="GO:0101031">
    <property type="term" value="C:protein folding chaperone complex"/>
    <property type="evidence" value="ECO:0007669"/>
    <property type="project" value="TreeGrafter"/>
</dbReference>
<dbReference type="InterPro" id="IPR019734">
    <property type="entry name" value="TPR_rpt"/>
</dbReference>
<evidence type="ECO:0000256" key="1">
    <source>
        <dbReference type="ARBA" id="ARBA00022803"/>
    </source>
</evidence>
<dbReference type="SUPFAM" id="SSF48452">
    <property type="entry name" value="TPR-like"/>
    <property type="match status" value="1"/>
</dbReference>
<dbReference type="VEuPathDB" id="TriTrypDB:BCY84_06121"/>
<comment type="caution">
    <text evidence="4">The sequence shown here is derived from an EMBL/GenBank/DDBJ whole genome shotgun (WGS) entry which is preliminary data.</text>
</comment>
<dbReference type="InterPro" id="IPR011990">
    <property type="entry name" value="TPR-like_helical_dom_sf"/>
</dbReference>
<keyword evidence="2" id="KW-0175">Coiled coil</keyword>
<evidence type="ECO:0000313" key="5">
    <source>
        <dbReference type="Proteomes" id="UP000583944"/>
    </source>
</evidence>
<feature type="region of interest" description="Disordered" evidence="3">
    <location>
        <begin position="38"/>
        <end position="58"/>
    </location>
</feature>
<dbReference type="VEuPathDB" id="TriTrypDB:ECC02_005858"/>
<dbReference type="InterPro" id="IPR051966">
    <property type="entry name" value="RPAP3"/>
</dbReference>
<proteinExistence type="predicted"/>
<feature type="coiled-coil region" evidence="2">
    <location>
        <begin position="61"/>
        <end position="108"/>
    </location>
</feature>
<dbReference type="Proteomes" id="UP000583944">
    <property type="component" value="Unassembled WGS sequence"/>
</dbReference>
<sequence>MCCANSYIYDTLYTLTHIRVPFFLFFFTPNRKVTVRKRERYPRDMSSNQKDESKAPSRQAVEEWLERIDDIAAAVEEILREDPMEATLRRQEREARRRQMQIDERKEKVKMRYDPRHYVRFESDEVIDKLLKEAEVRGETTRKEVKDESLYTRAERVSLEEALRLKDDAAKAVKASEWERACELYTTAIKLDVVDADLQRTLRNNRALVQLKLKRYLDAVDDTSYVLREEPMNVKALLRRATALRHIHRPVDALKDVEEALKKDPASQEAGDLAQWLRRVKREHSVGAAFQHRQPEEAKCLENSIKMLTSAVKELHNCGAIPTGESLAKKESEENAEKKPLIQAVESVRRCLGVVQMFHQGAAVFFLLLDGLNPLIELVCKTIIGGWSELVVSIAAGSPEQMSTCGMTFVVSARLLALVLLGSETGVEGIELSTVTSLVRRLADVFSIALQQKLLGHRDGATLTLTVAILQVLEGLATRCPILVHAHCVSVLVEAWKVMKKRQPPPQLLFFYCGILEALLKEPSVCASVAKEMEEILPHAIEVAIEAGPEQLKEVGLSLAVRATCVSSVCAKRLGSSELTRTFSKVLPLFQGESRDAPVSPRVEEGLYAVVYNVLLQAESRSQYVAQWKAVTNSGSSGDFSFSLHTWRTLREQVLAEGKSTRRITVHAKMMAVLAKFSPHDEALRGAMLEGEETLWAMLWHALSGIEPLDVGPSAAADNKNFANRTEDEEEEGEVEAVIAAAAWELVEHATTCIASHYSQNPFLREKGLSTADRIAVLMHIIRRAGPQHVVALGNAGLIASFVPSASCSHFAAMNGVDVLLEGLRSVRDLIFKLEHDGKRGSTQWIHGGAAQKNLAIALSRCCVVESQRERLRELKGFETLHAVLEPHSA</sequence>
<dbReference type="SMART" id="SM00028">
    <property type="entry name" value="TPR"/>
    <property type="match status" value="3"/>
</dbReference>
<evidence type="ECO:0000256" key="3">
    <source>
        <dbReference type="SAM" id="MobiDB-lite"/>
    </source>
</evidence>
<dbReference type="PANTHER" id="PTHR46423">
    <property type="entry name" value="RNA POLYMERASE II-ASSOCIATED PROTEIN 3"/>
    <property type="match status" value="1"/>
</dbReference>
<keyword evidence="1" id="KW-0802">TPR repeat</keyword>
<protein>
    <recommendedName>
        <fullName evidence="6">Serine/threonine protein phosphatase type 5</fullName>
    </recommendedName>
</protein>
<name>A0A7J6Y415_TRYCR</name>
<reference evidence="4 5" key="1">
    <citation type="journal article" date="2019" name="Genome Biol. Evol.">
        <title>Nanopore Sequencing Significantly Improves Genome Assembly of the Protozoan Parasite Trypanosoma cruzi.</title>
        <authorList>
            <person name="Diaz-Viraque F."/>
            <person name="Pita S."/>
            <person name="Greif G."/>
            <person name="de Souza R.C.M."/>
            <person name="Iraola G."/>
            <person name="Robello C."/>
        </authorList>
    </citation>
    <scope>NUCLEOTIDE SEQUENCE [LARGE SCALE GENOMIC DNA]</scope>
    <source>
        <strain evidence="4 5">Berenice</strain>
    </source>
</reference>
<dbReference type="Gene3D" id="1.25.40.10">
    <property type="entry name" value="Tetratricopeptide repeat domain"/>
    <property type="match status" value="1"/>
</dbReference>
<gene>
    <name evidence="4" type="ORF">ECC02_005858</name>
</gene>
<accession>A0A7J6Y415</accession>